<dbReference type="AlphaFoldDB" id="A0AAW5JPW3"/>
<evidence type="ECO:0000256" key="2">
    <source>
        <dbReference type="PROSITE-ProRule" id="PRU00236"/>
    </source>
</evidence>
<gene>
    <name evidence="4" type="ORF">NE579_08030</name>
</gene>
<feature type="binding site" evidence="2">
    <location>
        <position position="174"/>
    </location>
    <ligand>
        <name>Zn(2+)</name>
        <dbReference type="ChEBI" id="CHEBI:29105"/>
    </ligand>
</feature>
<feature type="domain" description="Deacetylase sirtuin-type" evidence="3">
    <location>
        <begin position="1"/>
        <end position="278"/>
    </location>
</feature>
<keyword evidence="2" id="KW-0479">Metal-binding</keyword>
<dbReference type="RefSeq" id="WP_256303890.1">
    <property type="nucleotide sequence ID" value="NZ_JANFYS010000014.1"/>
</dbReference>
<keyword evidence="2" id="KW-0862">Zinc</keyword>
<reference evidence="4" key="1">
    <citation type="submission" date="2022-06" db="EMBL/GenBank/DDBJ databases">
        <title>Isolation of gut microbiota from human fecal samples.</title>
        <authorList>
            <person name="Pamer E.G."/>
            <person name="Barat B."/>
            <person name="Waligurski E."/>
            <person name="Medina S."/>
            <person name="Paddock L."/>
            <person name="Mostad J."/>
        </authorList>
    </citation>
    <scope>NUCLEOTIDE SEQUENCE</scope>
    <source>
        <strain evidence="4">DFI.9.91</strain>
    </source>
</reference>
<feature type="binding site" evidence="2">
    <location>
        <position position="140"/>
    </location>
    <ligand>
        <name>Zn(2+)</name>
        <dbReference type="ChEBI" id="CHEBI:29105"/>
    </ligand>
</feature>
<protein>
    <submittedName>
        <fullName evidence="4">NAD-dependent protein deacetylase, SIR2 family</fullName>
    </submittedName>
</protein>
<sequence>MKAKTVKAVAEMIRHTDAVLVGAGSGLSSAAGYNHYHHNAIFEVHFQDFEEAYGIQNLFQGFYYVYSKPEQQWGFYARYIRFMESAPVGQPYLDLCEILKEKDYFILTTNCDIQIPKVFPEDRICQFQGDFRYFQCSQPCHDKLYENHKLVSDMLDHMTDLEVPAEWIPRCPVCGWKMVPWVRDDTFLEGEAWRISYQRYEDFVEKYHDKKLLLLELGVGDMTPSVIRLPFWDMTSKFPETSLVSVNLAKSRTLEHLKGKSLTICEDLSLFLQGIKQEIKNDKEAP</sequence>
<name>A0AAW5JPW3_9FIRM</name>
<dbReference type="InterPro" id="IPR026590">
    <property type="entry name" value="Ssirtuin_cat_dom"/>
</dbReference>
<evidence type="ECO:0000313" key="4">
    <source>
        <dbReference type="EMBL" id="MCQ4770410.1"/>
    </source>
</evidence>
<dbReference type="Proteomes" id="UP001204562">
    <property type="component" value="Unassembled WGS sequence"/>
</dbReference>
<evidence type="ECO:0000313" key="5">
    <source>
        <dbReference type="Proteomes" id="UP001204562"/>
    </source>
</evidence>
<proteinExistence type="predicted"/>
<dbReference type="GO" id="GO:0046872">
    <property type="term" value="F:metal ion binding"/>
    <property type="evidence" value="ECO:0007669"/>
    <property type="project" value="UniProtKB-KW"/>
</dbReference>
<evidence type="ECO:0000259" key="3">
    <source>
        <dbReference type="PROSITE" id="PS50305"/>
    </source>
</evidence>
<dbReference type="PROSITE" id="PS50305">
    <property type="entry name" value="SIRTUIN"/>
    <property type="match status" value="1"/>
</dbReference>
<organism evidence="4 5">
    <name type="scientific">Intestinimonas massiliensis</name>
    <name type="common">ex Afouda et al. 2020</name>
    <dbReference type="NCBI Taxonomy" id="1673721"/>
    <lineage>
        <taxon>Bacteria</taxon>
        <taxon>Bacillati</taxon>
        <taxon>Bacillota</taxon>
        <taxon>Clostridia</taxon>
        <taxon>Eubacteriales</taxon>
        <taxon>Intestinimonas</taxon>
    </lineage>
</organism>
<accession>A0AAW5JPW3</accession>
<dbReference type="InterPro" id="IPR029035">
    <property type="entry name" value="DHS-like_NAD/FAD-binding_dom"/>
</dbReference>
<dbReference type="SUPFAM" id="SSF52467">
    <property type="entry name" value="DHS-like NAD/FAD-binding domain"/>
    <property type="match status" value="1"/>
</dbReference>
<comment type="caution">
    <text evidence="2">Lacks conserved residue(s) required for the propagation of feature annotation.</text>
</comment>
<keyword evidence="1" id="KW-0520">NAD</keyword>
<dbReference type="EMBL" id="JANFYS010000014">
    <property type="protein sequence ID" value="MCQ4770410.1"/>
    <property type="molecule type" value="Genomic_DNA"/>
</dbReference>
<feature type="binding site" evidence="2">
    <location>
        <position position="171"/>
    </location>
    <ligand>
        <name>Zn(2+)</name>
        <dbReference type="ChEBI" id="CHEBI:29105"/>
    </ligand>
</feature>
<evidence type="ECO:0000256" key="1">
    <source>
        <dbReference type="ARBA" id="ARBA00023027"/>
    </source>
</evidence>
<comment type="caution">
    <text evidence="4">The sequence shown here is derived from an EMBL/GenBank/DDBJ whole genome shotgun (WGS) entry which is preliminary data.</text>
</comment>
<feature type="binding site" evidence="2">
    <location>
        <position position="136"/>
    </location>
    <ligand>
        <name>Zn(2+)</name>
        <dbReference type="ChEBI" id="CHEBI:29105"/>
    </ligand>
</feature>
<dbReference type="Gene3D" id="3.40.50.1220">
    <property type="entry name" value="TPP-binding domain"/>
    <property type="match status" value="1"/>
</dbReference>